<dbReference type="EMBL" id="WHWC01000005">
    <property type="protein sequence ID" value="KAG8382507.1"/>
    <property type="molecule type" value="Genomic_DNA"/>
</dbReference>
<sequence>MNGGNLSLSLSGASSAGGGVVAGSTSTADDENEHESALALANLNVNLISIQDQALHVLKSDLMAKLNKEVKSLDQDSWMFDGPRSRINLISGPGGLRHRRIEISTRRDMAPQK</sequence>
<feature type="compositionally biased region" description="Low complexity" evidence="1">
    <location>
        <begin position="1"/>
        <end position="14"/>
    </location>
</feature>
<proteinExistence type="predicted"/>
<evidence type="ECO:0000313" key="3">
    <source>
        <dbReference type="Proteomes" id="UP000826271"/>
    </source>
</evidence>
<dbReference type="InterPro" id="IPR037547">
    <property type="entry name" value="SAMBA"/>
</dbReference>
<dbReference type="PANTHER" id="PTHR37387:SF1">
    <property type="entry name" value="PROTEIN SAMBA"/>
    <property type="match status" value="1"/>
</dbReference>
<keyword evidence="3" id="KW-1185">Reference proteome</keyword>
<dbReference type="AlphaFoldDB" id="A0AAV6XQS2"/>
<evidence type="ECO:0000256" key="1">
    <source>
        <dbReference type="SAM" id="MobiDB-lite"/>
    </source>
</evidence>
<reference evidence="2" key="1">
    <citation type="submission" date="2019-10" db="EMBL/GenBank/DDBJ databases">
        <authorList>
            <person name="Zhang R."/>
            <person name="Pan Y."/>
            <person name="Wang J."/>
            <person name="Ma R."/>
            <person name="Yu S."/>
        </authorList>
    </citation>
    <scope>NUCLEOTIDE SEQUENCE</scope>
    <source>
        <strain evidence="2">LA-IB0</strain>
        <tissue evidence="2">Leaf</tissue>
    </source>
</reference>
<dbReference type="Proteomes" id="UP000826271">
    <property type="component" value="Unassembled WGS sequence"/>
</dbReference>
<comment type="caution">
    <text evidence="2">The sequence shown here is derived from an EMBL/GenBank/DDBJ whole genome shotgun (WGS) entry which is preliminary data.</text>
</comment>
<dbReference type="GO" id="GO:0010997">
    <property type="term" value="F:anaphase-promoting complex binding"/>
    <property type="evidence" value="ECO:0007669"/>
    <property type="project" value="InterPro"/>
</dbReference>
<name>A0AAV6XQS2_9LAMI</name>
<organism evidence="2 3">
    <name type="scientific">Buddleja alternifolia</name>
    <dbReference type="NCBI Taxonomy" id="168488"/>
    <lineage>
        <taxon>Eukaryota</taxon>
        <taxon>Viridiplantae</taxon>
        <taxon>Streptophyta</taxon>
        <taxon>Embryophyta</taxon>
        <taxon>Tracheophyta</taxon>
        <taxon>Spermatophyta</taxon>
        <taxon>Magnoliopsida</taxon>
        <taxon>eudicotyledons</taxon>
        <taxon>Gunneridae</taxon>
        <taxon>Pentapetalae</taxon>
        <taxon>asterids</taxon>
        <taxon>lamiids</taxon>
        <taxon>Lamiales</taxon>
        <taxon>Scrophulariaceae</taxon>
        <taxon>Buddlejeae</taxon>
        <taxon>Buddleja</taxon>
    </lineage>
</organism>
<protein>
    <submittedName>
        <fullName evidence="2">Uncharacterized protein</fullName>
    </submittedName>
</protein>
<dbReference type="PANTHER" id="PTHR37387">
    <property type="entry name" value="PROTEIN SAMBA"/>
    <property type="match status" value="1"/>
</dbReference>
<gene>
    <name evidence="2" type="ORF">BUALT_Bualt05G0084500</name>
</gene>
<dbReference type="GO" id="GO:0046621">
    <property type="term" value="P:negative regulation of organ growth"/>
    <property type="evidence" value="ECO:0007669"/>
    <property type="project" value="InterPro"/>
</dbReference>
<evidence type="ECO:0000313" key="2">
    <source>
        <dbReference type="EMBL" id="KAG8382507.1"/>
    </source>
</evidence>
<accession>A0AAV6XQS2</accession>
<feature type="region of interest" description="Disordered" evidence="1">
    <location>
        <begin position="1"/>
        <end position="33"/>
    </location>
</feature>